<dbReference type="GO" id="GO:0005829">
    <property type="term" value="C:cytosol"/>
    <property type="evidence" value="ECO:0007669"/>
    <property type="project" value="TreeGrafter"/>
</dbReference>
<dbReference type="STRING" id="679936.Sulac_2120"/>
<keyword evidence="3 15" id="KW-0808">Transferase</keyword>
<evidence type="ECO:0000256" key="8">
    <source>
        <dbReference type="ARBA" id="ARBA00022842"/>
    </source>
</evidence>
<dbReference type="Pfam" id="PF08544">
    <property type="entry name" value="GHMP_kinases_C"/>
    <property type="match status" value="1"/>
</dbReference>
<evidence type="ECO:0000259" key="14">
    <source>
        <dbReference type="Pfam" id="PF10509"/>
    </source>
</evidence>
<keyword evidence="8" id="KW-0460">Magnesium</keyword>
<keyword evidence="4" id="KW-0479">Metal-binding</keyword>
<comment type="similarity">
    <text evidence="1">Belongs to the GHMP kinase family. GalK subfamily.</text>
</comment>
<dbReference type="HOGENOM" id="CLU_017814_2_1_9"/>
<dbReference type="EC" id="2.7.1.6" evidence="11"/>
<dbReference type="PRINTS" id="PR00959">
    <property type="entry name" value="MEVGALKINASE"/>
</dbReference>
<dbReference type="InterPro" id="IPR006203">
    <property type="entry name" value="GHMP_knse_ATP-bd_CS"/>
</dbReference>
<feature type="domain" description="GHMP kinase N-terminal" evidence="12">
    <location>
        <begin position="96"/>
        <end position="182"/>
    </location>
</feature>
<dbReference type="Pfam" id="PF00288">
    <property type="entry name" value="GHMP_kinases_N"/>
    <property type="match status" value="1"/>
</dbReference>
<dbReference type="GO" id="GO:0004335">
    <property type="term" value="F:galactokinase activity"/>
    <property type="evidence" value="ECO:0007669"/>
    <property type="project" value="UniProtKB-UniRule"/>
</dbReference>
<evidence type="ECO:0000313" key="16">
    <source>
        <dbReference type="Proteomes" id="UP000005439"/>
    </source>
</evidence>
<sequence>MTRTTGISLRERFLRFSPGPWSEVKGAFSPGRVNLIGEHTDYNGGYVLPAAIQAGTWCWARPRADHRWRFFSESARQVVTVTESELSLREDRGFGNYPAGVVWAMRQHGWAISGADIYYVGNLPQGAGLSSSASLEVVTAFVLAEISGLSLDRVTLATIAHEAETQYVGVPCGIMDQMAVALAEPGHAISLSAATLAYESVPVPLDGLKIVVTNSNKPHHLVQSPYQARRQECDHILASLRSAGWPITYLAKLTPDDYDRALAIVTDPVLRRRLHHVIWENQRARLAPGLLMQARLAEFGEWMRRSHESLRDDYEVTGPELDTLAESAWLVPGCIGSRMTGAGFGGSTVSLVETAALDRFQATVGERYRRRFGYDPTFLVTDLGPGVHAVNGEEWQA</sequence>
<keyword evidence="16" id="KW-1185">Reference proteome</keyword>
<dbReference type="GO" id="GO:0046872">
    <property type="term" value="F:metal ion binding"/>
    <property type="evidence" value="ECO:0007669"/>
    <property type="project" value="UniProtKB-KW"/>
</dbReference>
<dbReference type="GO" id="GO:0006012">
    <property type="term" value="P:galactose metabolic process"/>
    <property type="evidence" value="ECO:0007669"/>
    <property type="project" value="UniProtKB-UniRule"/>
</dbReference>
<dbReference type="FunFam" id="3.30.230.10:FF:000017">
    <property type="entry name" value="Galactokinase"/>
    <property type="match status" value="1"/>
</dbReference>
<dbReference type="InterPro" id="IPR000705">
    <property type="entry name" value="Galactokinase"/>
</dbReference>
<dbReference type="Proteomes" id="UP000005439">
    <property type="component" value="Chromosome"/>
</dbReference>
<keyword evidence="6" id="KW-0418">Kinase</keyword>
<evidence type="ECO:0000256" key="1">
    <source>
        <dbReference type="ARBA" id="ARBA00006566"/>
    </source>
</evidence>
<dbReference type="NCBIfam" id="TIGR00131">
    <property type="entry name" value="gal_kin"/>
    <property type="match status" value="1"/>
</dbReference>
<feature type="domain" description="GHMP kinase C-terminal" evidence="13">
    <location>
        <begin position="293"/>
        <end position="368"/>
    </location>
</feature>
<keyword evidence="10" id="KW-0119">Carbohydrate metabolism</keyword>
<dbReference type="FunFam" id="3.30.70.890:FF:000001">
    <property type="entry name" value="Galactokinase"/>
    <property type="match status" value="1"/>
</dbReference>
<dbReference type="SUPFAM" id="SSF55060">
    <property type="entry name" value="GHMP Kinase, C-terminal domain"/>
    <property type="match status" value="1"/>
</dbReference>
<dbReference type="InterPro" id="IPR006206">
    <property type="entry name" value="Mevalonate/galactokinase"/>
</dbReference>
<dbReference type="PROSITE" id="PS00106">
    <property type="entry name" value="GALACTOKINASE"/>
    <property type="match status" value="1"/>
</dbReference>
<evidence type="ECO:0000256" key="9">
    <source>
        <dbReference type="ARBA" id="ARBA00023144"/>
    </source>
</evidence>
<dbReference type="InterPro" id="IPR013750">
    <property type="entry name" value="GHMP_kinase_C_dom"/>
</dbReference>
<keyword evidence="9" id="KW-0299">Galactose metabolism</keyword>
<dbReference type="GO" id="GO:0005524">
    <property type="term" value="F:ATP binding"/>
    <property type="evidence" value="ECO:0007669"/>
    <property type="project" value="UniProtKB-UniRule"/>
</dbReference>
<evidence type="ECO:0000256" key="10">
    <source>
        <dbReference type="ARBA" id="ARBA00023277"/>
    </source>
</evidence>
<evidence type="ECO:0000256" key="11">
    <source>
        <dbReference type="NCBIfam" id="TIGR00131"/>
    </source>
</evidence>
<evidence type="ECO:0000256" key="3">
    <source>
        <dbReference type="ARBA" id="ARBA00022679"/>
    </source>
</evidence>
<dbReference type="KEGG" id="sap:Sulac_2120"/>
<dbReference type="PANTHER" id="PTHR10457">
    <property type="entry name" value="MEVALONATE KINASE/GALACTOKINASE"/>
    <property type="match status" value="1"/>
</dbReference>
<accession>G8TSZ1</accession>
<keyword evidence="5" id="KW-0547">Nucleotide-binding</keyword>
<dbReference type="InterPro" id="IPR020568">
    <property type="entry name" value="Ribosomal_Su5_D2-typ_SF"/>
</dbReference>
<reference evidence="15 16" key="2">
    <citation type="journal article" date="2012" name="Stand. Genomic Sci.">
        <title>Complete genome sequence of the moderately thermophilic mineral-sulfide-oxidizing firmicute Sulfobacillus acidophilus type strain (NAL(T)).</title>
        <authorList>
            <person name="Anderson I."/>
            <person name="Chertkov O."/>
            <person name="Chen A."/>
            <person name="Saunders E."/>
            <person name="Lapidus A."/>
            <person name="Nolan M."/>
            <person name="Lucas S."/>
            <person name="Hammon N."/>
            <person name="Deshpande S."/>
            <person name="Cheng J.F."/>
            <person name="Han C."/>
            <person name="Tapia R."/>
            <person name="Goodwin L.A."/>
            <person name="Pitluck S."/>
            <person name="Liolios K."/>
            <person name="Pagani I."/>
            <person name="Ivanova N."/>
            <person name="Mikhailova N."/>
            <person name="Pati A."/>
            <person name="Palaniappan K."/>
            <person name="Land M."/>
            <person name="Pan C."/>
            <person name="Rohde M."/>
            <person name="Pukall R."/>
            <person name="Goker M."/>
            <person name="Detter J.C."/>
            <person name="Woyke T."/>
            <person name="Bristow J."/>
            <person name="Eisen J.A."/>
            <person name="Markowitz V."/>
            <person name="Hugenholtz P."/>
            <person name="Kyrpides N.C."/>
            <person name="Klenk H.P."/>
            <person name="Mavromatis K."/>
        </authorList>
    </citation>
    <scope>NUCLEOTIDE SEQUENCE [LARGE SCALE GENOMIC DNA]</scope>
    <source>
        <strain evidence="16">ATCC 700253 / DSM 10332 / NAL</strain>
    </source>
</reference>
<dbReference type="Gene3D" id="3.30.230.10">
    <property type="match status" value="1"/>
</dbReference>
<dbReference type="PROSITE" id="PS00627">
    <property type="entry name" value="GHMP_KINASES_ATP"/>
    <property type="match status" value="1"/>
</dbReference>
<keyword evidence="7" id="KW-0067">ATP-binding</keyword>
<dbReference type="EMBL" id="CP003179">
    <property type="protein sequence ID" value="AEW05606.1"/>
    <property type="molecule type" value="Genomic_DNA"/>
</dbReference>
<dbReference type="AlphaFoldDB" id="G8TSZ1"/>
<evidence type="ECO:0000259" key="12">
    <source>
        <dbReference type="Pfam" id="PF00288"/>
    </source>
</evidence>
<evidence type="ECO:0000313" key="15">
    <source>
        <dbReference type="EMBL" id="AEW05606.1"/>
    </source>
</evidence>
<gene>
    <name evidence="15" type="ordered locus">Sulac_2120</name>
</gene>
<dbReference type="SUPFAM" id="SSF54211">
    <property type="entry name" value="Ribosomal protein S5 domain 2-like"/>
    <property type="match status" value="1"/>
</dbReference>
<dbReference type="InterPro" id="IPR019741">
    <property type="entry name" value="Galactokinase_CS"/>
</dbReference>
<dbReference type="PATRIC" id="fig|679936.5.peg.2186"/>
<dbReference type="NCBIfam" id="NF003705">
    <property type="entry name" value="PRK05322.1"/>
    <property type="match status" value="1"/>
</dbReference>
<proteinExistence type="inferred from homology"/>
<protein>
    <recommendedName>
        <fullName evidence="11">Galactokinase</fullName>
        <ecNumber evidence="11">2.7.1.6</ecNumber>
    </recommendedName>
</protein>
<evidence type="ECO:0000256" key="4">
    <source>
        <dbReference type="ARBA" id="ARBA00022723"/>
    </source>
</evidence>
<feature type="domain" description="Galactokinase N-terminal" evidence="14">
    <location>
        <begin position="26"/>
        <end position="62"/>
    </location>
</feature>
<name>G8TSZ1_SULAD</name>
<evidence type="ECO:0000256" key="6">
    <source>
        <dbReference type="ARBA" id="ARBA00022777"/>
    </source>
</evidence>
<dbReference type="PANTHER" id="PTHR10457:SF7">
    <property type="entry name" value="GALACTOKINASE-RELATED"/>
    <property type="match status" value="1"/>
</dbReference>
<dbReference type="Gene3D" id="3.30.70.890">
    <property type="entry name" value="GHMP kinase, C-terminal domain"/>
    <property type="match status" value="1"/>
</dbReference>
<evidence type="ECO:0000256" key="2">
    <source>
        <dbReference type="ARBA" id="ARBA00022490"/>
    </source>
</evidence>
<dbReference type="InterPro" id="IPR019539">
    <property type="entry name" value="GalKase_N"/>
</dbReference>
<dbReference type="Pfam" id="PF10509">
    <property type="entry name" value="GalKase_gal_bdg"/>
    <property type="match status" value="1"/>
</dbReference>
<dbReference type="PIRSF" id="PIRSF000530">
    <property type="entry name" value="Galactokinase"/>
    <property type="match status" value="1"/>
</dbReference>
<dbReference type="InterPro" id="IPR036554">
    <property type="entry name" value="GHMP_kinase_C_sf"/>
</dbReference>
<dbReference type="PRINTS" id="PR00473">
    <property type="entry name" value="GALCTOKINASE"/>
</dbReference>
<evidence type="ECO:0000259" key="13">
    <source>
        <dbReference type="Pfam" id="PF08544"/>
    </source>
</evidence>
<evidence type="ECO:0000256" key="5">
    <source>
        <dbReference type="ARBA" id="ARBA00022741"/>
    </source>
</evidence>
<dbReference type="InterPro" id="IPR014721">
    <property type="entry name" value="Ribsml_uS5_D2-typ_fold_subgr"/>
</dbReference>
<keyword evidence="2" id="KW-0963">Cytoplasm</keyword>
<dbReference type="InterPro" id="IPR006204">
    <property type="entry name" value="GHMP_kinase_N_dom"/>
</dbReference>
<organism evidence="15 16">
    <name type="scientific">Sulfobacillus acidophilus (strain ATCC 700253 / DSM 10332 / NAL)</name>
    <dbReference type="NCBI Taxonomy" id="679936"/>
    <lineage>
        <taxon>Bacteria</taxon>
        <taxon>Bacillati</taxon>
        <taxon>Bacillota</taxon>
        <taxon>Clostridia</taxon>
        <taxon>Eubacteriales</taxon>
        <taxon>Clostridiales Family XVII. Incertae Sedis</taxon>
        <taxon>Sulfobacillus</taxon>
    </lineage>
</organism>
<evidence type="ECO:0000256" key="7">
    <source>
        <dbReference type="ARBA" id="ARBA00022840"/>
    </source>
</evidence>
<reference evidence="16" key="1">
    <citation type="submission" date="2011-12" db="EMBL/GenBank/DDBJ databases">
        <title>The complete genome of chromosome of Sulfobacillus acidophilus DSM 10332.</title>
        <authorList>
            <person name="Lucas S."/>
            <person name="Han J."/>
            <person name="Lapidus A."/>
            <person name="Bruce D."/>
            <person name="Goodwin L."/>
            <person name="Pitluck S."/>
            <person name="Peters L."/>
            <person name="Kyrpides N."/>
            <person name="Mavromatis K."/>
            <person name="Ivanova N."/>
            <person name="Mikhailova N."/>
            <person name="Chertkov O."/>
            <person name="Saunders E."/>
            <person name="Detter J.C."/>
            <person name="Tapia R."/>
            <person name="Han C."/>
            <person name="Land M."/>
            <person name="Hauser L."/>
            <person name="Markowitz V."/>
            <person name="Cheng J.-F."/>
            <person name="Hugenholtz P."/>
            <person name="Woyke T."/>
            <person name="Wu D."/>
            <person name="Pukall R."/>
            <person name="Gehrich-Schroeter G."/>
            <person name="Schneider S."/>
            <person name="Klenk H.-P."/>
            <person name="Eisen J.A."/>
        </authorList>
    </citation>
    <scope>NUCLEOTIDE SEQUENCE [LARGE SCALE GENOMIC DNA]</scope>
    <source>
        <strain evidence="16">ATCC 700253 / DSM 10332 / NAL</strain>
    </source>
</reference>